<name>A0ABD3EA88_9LAMI</name>
<evidence type="ECO:0000313" key="1">
    <source>
        <dbReference type="EMBL" id="KAL3650020.1"/>
    </source>
</evidence>
<protein>
    <submittedName>
        <fullName evidence="1">Uncharacterized protein</fullName>
    </submittedName>
</protein>
<evidence type="ECO:0000313" key="2">
    <source>
        <dbReference type="Proteomes" id="UP001632038"/>
    </source>
</evidence>
<dbReference type="Proteomes" id="UP001632038">
    <property type="component" value="Unassembled WGS sequence"/>
</dbReference>
<accession>A0ABD3EA88</accession>
<organism evidence="1 2">
    <name type="scientific">Castilleja foliolosa</name>
    <dbReference type="NCBI Taxonomy" id="1961234"/>
    <lineage>
        <taxon>Eukaryota</taxon>
        <taxon>Viridiplantae</taxon>
        <taxon>Streptophyta</taxon>
        <taxon>Embryophyta</taxon>
        <taxon>Tracheophyta</taxon>
        <taxon>Spermatophyta</taxon>
        <taxon>Magnoliopsida</taxon>
        <taxon>eudicotyledons</taxon>
        <taxon>Gunneridae</taxon>
        <taxon>Pentapetalae</taxon>
        <taxon>asterids</taxon>
        <taxon>lamiids</taxon>
        <taxon>Lamiales</taxon>
        <taxon>Orobanchaceae</taxon>
        <taxon>Pedicularideae</taxon>
        <taxon>Castillejinae</taxon>
        <taxon>Castilleja</taxon>
    </lineage>
</organism>
<reference evidence="2" key="1">
    <citation type="journal article" date="2024" name="IScience">
        <title>Strigolactones Initiate the Formation of Haustorium-like Structures in Castilleja.</title>
        <authorList>
            <person name="Buerger M."/>
            <person name="Peterson D."/>
            <person name="Chory J."/>
        </authorList>
    </citation>
    <scope>NUCLEOTIDE SEQUENCE [LARGE SCALE GENOMIC DNA]</scope>
</reference>
<proteinExistence type="predicted"/>
<comment type="caution">
    <text evidence="1">The sequence shown here is derived from an EMBL/GenBank/DDBJ whole genome shotgun (WGS) entry which is preliminary data.</text>
</comment>
<keyword evidence="2" id="KW-1185">Reference proteome</keyword>
<dbReference type="AlphaFoldDB" id="A0ABD3EA88"/>
<gene>
    <name evidence="1" type="ORF">CASFOL_006423</name>
</gene>
<sequence>MLASGYMICPAEVDQPYILFCASILRHNLFRRWCDFFMTHLVKMTVVY</sequence>
<dbReference type="EMBL" id="JAVIJP010000007">
    <property type="protein sequence ID" value="KAL3650020.1"/>
    <property type="molecule type" value="Genomic_DNA"/>
</dbReference>